<dbReference type="EMBL" id="QRBI01000104">
    <property type="protein sequence ID" value="RMC14770.1"/>
    <property type="molecule type" value="Genomic_DNA"/>
</dbReference>
<dbReference type="Proteomes" id="UP000269221">
    <property type="component" value="Unassembled WGS sequence"/>
</dbReference>
<name>A0A3M0KVG8_HIRRU</name>
<keyword evidence="3" id="KW-1185">Reference proteome</keyword>
<feature type="compositionally biased region" description="Polar residues" evidence="1">
    <location>
        <begin position="221"/>
        <end position="230"/>
    </location>
</feature>
<comment type="caution">
    <text evidence="2">The sequence shown here is derived from an EMBL/GenBank/DDBJ whole genome shotgun (WGS) entry which is preliminary data.</text>
</comment>
<evidence type="ECO:0000313" key="3">
    <source>
        <dbReference type="Proteomes" id="UP000269221"/>
    </source>
</evidence>
<protein>
    <submittedName>
        <fullName evidence="2">Uncharacterized protein</fullName>
    </submittedName>
</protein>
<accession>A0A3M0KVG8</accession>
<sequence>MASAITLKERKTTMQTLHILICWHDSALSLVTRSPAPFQTTRWKCGTKKISMTELCQQRDNEPESVLSLPVQEEEAEPPASSLDSNPCKERHSEPLPTALLEDLKTFVDCALTADPGDEANEAGMQAGRAQASLLQEKPCKAEPPAEACPETAQPLARSVPTCSASSAAGPQPQPHGNGAPSSRGPAGFCVGLPPSTASGGKERSEPDYRHQDEDGPLGPSWTQASWTVL</sequence>
<feature type="compositionally biased region" description="Low complexity" evidence="1">
    <location>
        <begin position="143"/>
        <end position="153"/>
    </location>
</feature>
<feature type="region of interest" description="Disordered" evidence="1">
    <location>
        <begin position="58"/>
        <end position="92"/>
    </location>
</feature>
<reference evidence="2 3" key="1">
    <citation type="submission" date="2018-07" db="EMBL/GenBank/DDBJ databases">
        <title>A high quality draft genome assembly of the barn swallow (H. rustica rustica).</title>
        <authorList>
            <person name="Formenti G."/>
            <person name="Chiara M."/>
            <person name="Poveda L."/>
            <person name="Francoijs K.-J."/>
            <person name="Bonisoli-Alquati A."/>
            <person name="Canova L."/>
            <person name="Gianfranceschi L."/>
            <person name="Horner D.S."/>
            <person name="Saino N."/>
        </authorList>
    </citation>
    <scope>NUCLEOTIDE SEQUENCE [LARGE SCALE GENOMIC DNA]</scope>
    <source>
        <strain evidence="2">Chelidonia</strain>
        <tissue evidence="2">Blood</tissue>
    </source>
</reference>
<gene>
    <name evidence="2" type="ORF">DUI87_06945</name>
</gene>
<evidence type="ECO:0000313" key="2">
    <source>
        <dbReference type="EMBL" id="RMC14770.1"/>
    </source>
</evidence>
<dbReference type="AlphaFoldDB" id="A0A3M0KVG8"/>
<organism evidence="2 3">
    <name type="scientific">Hirundo rustica rustica</name>
    <dbReference type="NCBI Taxonomy" id="333673"/>
    <lineage>
        <taxon>Eukaryota</taxon>
        <taxon>Metazoa</taxon>
        <taxon>Chordata</taxon>
        <taxon>Craniata</taxon>
        <taxon>Vertebrata</taxon>
        <taxon>Euteleostomi</taxon>
        <taxon>Archelosauria</taxon>
        <taxon>Archosauria</taxon>
        <taxon>Dinosauria</taxon>
        <taxon>Saurischia</taxon>
        <taxon>Theropoda</taxon>
        <taxon>Coelurosauria</taxon>
        <taxon>Aves</taxon>
        <taxon>Neognathae</taxon>
        <taxon>Neoaves</taxon>
        <taxon>Telluraves</taxon>
        <taxon>Australaves</taxon>
        <taxon>Passeriformes</taxon>
        <taxon>Sylvioidea</taxon>
        <taxon>Hirundinidae</taxon>
        <taxon>Hirundo</taxon>
    </lineage>
</organism>
<evidence type="ECO:0000256" key="1">
    <source>
        <dbReference type="SAM" id="MobiDB-lite"/>
    </source>
</evidence>
<feature type="region of interest" description="Disordered" evidence="1">
    <location>
        <begin position="135"/>
        <end position="230"/>
    </location>
</feature>
<proteinExistence type="predicted"/>
<feature type="compositionally biased region" description="Basic and acidic residues" evidence="1">
    <location>
        <begin position="201"/>
        <end position="214"/>
    </location>
</feature>